<evidence type="ECO:0000313" key="2">
    <source>
        <dbReference type="EMBL" id="CAB4144871.1"/>
    </source>
</evidence>
<organism evidence="2">
    <name type="scientific">uncultured Caudovirales phage</name>
    <dbReference type="NCBI Taxonomy" id="2100421"/>
    <lineage>
        <taxon>Viruses</taxon>
        <taxon>Duplodnaviria</taxon>
        <taxon>Heunggongvirae</taxon>
        <taxon>Uroviricota</taxon>
        <taxon>Caudoviricetes</taxon>
        <taxon>Peduoviridae</taxon>
        <taxon>Maltschvirus</taxon>
        <taxon>Maltschvirus maltsch</taxon>
    </lineage>
</organism>
<reference evidence="2" key="1">
    <citation type="submission" date="2020-04" db="EMBL/GenBank/DDBJ databases">
        <authorList>
            <person name="Chiriac C."/>
            <person name="Salcher M."/>
            <person name="Ghai R."/>
            <person name="Kavagutti S V."/>
        </authorList>
    </citation>
    <scope>NUCLEOTIDE SEQUENCE</scope>
</reference>
<name>A0A6J5MF88_9CAUD</name>
<protein>
    <submittedName>
        <fullName evidence="2">Uncharacterized protein</fullName>
    </submittedName>
</protein>
<accession>A0A6J5MF88</accession>
<dbReference type="EMBL" id="LR796440">
    <property type="protein sequence ID" value="CAB4144871.1"/>
    <property type="molecule type" value="Genomic_DNA"/>
</dbReference>
<evidence type="ECO:0000313" key="1">
    <source>
        <dbReference type="EMBL" id="CAB4139363.1"/>
    </source>
</evidence>
<proteinExistence type="predicted"/>
<sequence length="57" mass="6981">MLYWEVYEDRTHDLIGFVKTRTYEEAQDEAFKRYKRPVTLIYHDPLNKEATNVCKRV</sequence>
<gene>
    <name evidence="1" type="ORF">UFOVP342_31</name>
    <name evidence="2" type="ORF">UFOVP454_73</name>
</gene>
<dbReference type="EMBL" id="LR796361">
    <property type="protein sequence ID" value="CAB4139363.1"/>
    <property type="molecule type" value="Genomic_DNA"/>
</dbReference>